<keyword evidence="2" id="KW-1185">Reference proteome</keyword>
<evidence type="ECO:0000313" key="1">
    <source>
        <dbReference type="EMBL" id="GBP64394.1"/>
    </source>
</evidence>
<name>A0A4C1XP92_EUMVA</name>
<gene>
    <name evidence="1" type="ORF">EVAR_43171_1</name>
</gene>
<comment type="caution">
    <text evidence="1">The sequence shown here is derived from an EMBL/GenBank/DDBJ whole genome shotgun (WGS) entry which is preliminary data.</text>
</comment>
<sequence>MSPLPSSALPSPLSLIHRISHSYPRGLVILRKALVTLLGSYECLWVLVTTYFLMHRNLSNYADEQLVNGGQAVEVLLRNEKENASDLVGTNLQTSFNSVDLNSLRGASDNTLKLSILETDIPLVTAPVTDIRRSYGQFQDLKFKIPDPKFQKKIWKDAPLQPKIKHIYPQFKTLLTIF</sequence>
<organism evidence="1 2">
    <name type="scientific">Eumeta variegata</name>
    <name type="common">Bagworm moth</name>
    <name type="synonym">Eumeta japonica</name>
    <dbReference type="NCBI Taxonomy" id="151549"/>
    <lineage>
        <taxon>Eukaryota</taxon>
        <taxon>Metazoa</taxon>
        <taxon>Ecdysozoa</taxon>
        <taxon>Arthropoda</taxon>
        <taxon>Hexapoda</taxon>
        <taxon>Insecta</taxon>
        <taxon>Pterygota</taxon>
        <taxon>Neoptera</taxon>
        <taxon>Endopterygota</taxon>
        <taxon>Lepidoptera</taxon>
        <taxon>Glossata</taxon>
        <taxon>Ditrysia</taxon>
        <taxon>Tineoidea</taxon>
        <taxon>Psychidae</taxon>
        <taxon>Oiketicinae</taxon>
        <taxon>Eumeta</taxon>
    </lineage>
</organism>
<dbReference type="EMBL" id="BGZK01000896">
    <property type="protein sequence ID" value="GBP64394.1"/>
    <property type="molecule type" value="Genomic_DNA"/>
</dbReference>
<dbReference type="AlphaFoldDB" id="A0A4C1XP92"/>
<reference evidence="1 2" key="1">
    <citation type="journal article" date="2019" name="Commun. Biol.">
        <title>The bagworm genome reveals a unique fibroin gene that provides high tensile strength.</title>
        <authorList>
            <person name="Kono N."/>
            <person name="Nakamura H."/>
            <person name="Ohtoshi R."/>
            <person name="Tomita M."/>
            <person name="Numata K."/>
            <person name="Arakawa K."/>
        </authorList>
    </citation>
    <scope>NUCLEOTIDE SEQUENCE [LARGE SCALE GENOMIC DNA]</scope>
</reference>
<accession>A0A4C1XP92</accession>
<evidence type="ECO:0000313" key="2">
    <source>
        <dbReference type="Proteomes" id="UP000299102"/>
    </source>
</evidence>
<protein>
    <submittedName>
        <fullName evidence="1">Uncharacterized protein</fullName>
    </submittedName>
</protein>
<dbReference type="Proteomes" id="UP000299102">
    <property type="component" value="Unassembled WGS sequence"/>
</dbReference>
<proteinExistence type="predicted"/>